<dbReference type="CDD" id="cd07715">
    <property type="entry name" value="TaR3-like_MBL-fold"/>
    <property type="match status" value="1"/>
</dbReference>
<dbReference type="InterPro" id="IPR036866">
    <property type="entry name" value="RibonucZ/Hydroxyglut_hydro"/>
</dbReference>
<name>A0A177N367_9GAMM</name>
<dbReference type="SMART" id="SM00849">
    <property type="entry name" value="Lactamase_B"/>
    <property type="match status" value="1"/>
</dbReference>
<dbReference type="Pfam" id="PF12706">
    <property type="entry name" value="Lactamase_B_2"/>
    <property type="match status" value="1"/>
</dbReference>
<reference evidence="2 3" key="1">
    <citation type="submission" date="2016-03" db="EMBL/GenBank/DDBJ databases">
        <authorList>
            <person name="Ploux O."/>
        </authorList>
    </citation>
    <scope>NUCLEOTIDE SEQUENCE [LARGE SCALE GENOMIC DNA]</scope>
    <source>
        <strain evidence="2 3">R-45378</strain>
    </source>
</reference>
<evidence type="ECO:0000313" key="3">
    <source>
        <dbReference type="Proteomes" id="UP000077857"/>
    </source>
</evidence>
<evidence type="ECO:0000259" key="1">
    <source>
        <dbReference type="SMART" id="SM00849"/>
    </source>
</evidence>
<protein>
    <submittedName>
        <fullName evidence="2">MBL fold metallo-hydrolase</fullName>
    </submittedName>
</protein>
<keyword evidence="2" id="KW-0378">Hydrolase</keyword>
<feature type="domain" description="Metallo-beta-lactamase" evidence="1">
    <location>
        <begin position="25"/>
        <end position="208"/>
    </location>
</feature>
<sequence length="301" mass="33304">MKFKFWGVRGSIATPGPKTVRYGGNTTCIEITSSAGDLIILDAGTGIHALAQTLLNQRNLTAHILITHTHWDHIQGLPFFLPMFRPGNRINIYGGLEPVTHQGIERAMRVQLQHAYFPISEAQLKAEVRYTTLKAGEPIRIGSVRVTPTVLNHPVFNFGYRVDDDGGGSLFFTGDYEPPLNPYPEQHPGYSAMQELIDQKNEEVVGAMAGVDALIIDSSYTDAEYADRHGWGHGTYRSALDIATQANVRQLFLTHHEPTRSDAELDTIYSGLLQAGQLGFPVWLAREGDQYCLPFVAEDPA</sequence>
<comment type="caution">
    <text evidence="2">The sequence shown here is derived from an EMBL/GenBank/DDBJ whole genome shotgun (WGS) entry which is preliminary data.</text>
</comment>
<dbReference type="InterPro" id="IPR001279">
    <property type="entry name" value="Metallo-B-lactamas"/>
</dbReference>
<dbReference type="PANTHER" id="PTHR42663:SF4">
    <property type="entry name" value="SLL1036 PROTEIN"/>
    <property type="match status" value="1"/>
</dbReference>
<dbReference type="PANTHER" id="PTHR42663">
    <property type="entry name" value="HYDROLASE C777.06C-RELATED-RELATED"/>
    <property type="match status" value="1"/>
</dbReference>
<dbReference type="Gene3D" id="3.60.15.10">
    <property type="entry name" value="Ribonuclease Z/Hydroxyacylglutathione hydrolase-like"/>
    <property type="match status" value="1"/>
</dbReference>
<dbReference type="OrthoDB" id="9803916at2"/>
<dbReference type="GO" id="GO:0016787">
    <property type="term" value="F:hydrolase activity"/>
    <property type="evidence" value="ECO:0007669"/>
    <property type="project" value="UniProtKB-KW"/>
</dbReference>
<dbReference type="RefSeq" id="WP_064042268.1">
    <property type="nucleotide sequence ID" value="NZ_LUUJ01000119.1"/>
</dbReference>
<accession>A0A177N367</accession>
<organism evidence="2 3">
    <name type="scientific">Methylomonas koyamae</name>
    <dbReference type="NCBI Taxonomy" id="702114"/>
    <lineage>
        <taxon>Bacteria</taxon>
        <taxon>Pseudomonadati</taxon>
        <taxon>Pseudomonadota</taxon>
        <taxon>Gammaproteobacteria</taxon>
        <taxon>Methylococcales</taxon>
        <taxon>Methylococcaceae</taxon>
        <taxon>Methylomonas</taxon>
    </lineage>
</organism>
<dbReference type="AlphaFoldDB" id="A0A177N367"/>
<dbReference type="Proteomes" id="UP000077857">
    <property type="component" value="Unassembled WGS sequence"/>
</dbReference>
<proteinExistence type="predicted"/>
<dbReference type="SUPFAM" id="SSF56281">
    <property type="entry name" value="Metallo-hydrolase/oxidoreductase"/>
    <property type="match status" value="1"/>
</dbReference>
<gene>
    <name evidence="2" type="ORF">A1507_20130</name>
</gene>
<evidence type="ECO:0000313" key="2">
    <source>
        <dbReference type="EMBL" id="OAI11619.1"/>
    </source>
</evidence>
<dbReference type="EMBL" id="LUUJ01000119">
    <property type="protein sequence ID" value="OAI11619.1"/>
    <property type="molecule type" value="Genomic_DNA"/>
</dbReference>